<name>A0A1U9KM62_9PROT</name>
<dbReference type="KEGG" id="nch:A0U93_01760"/>
<dbReference type="OrthoDB" id="9795612at2"/>
<dbReference type="InterPro" id="IPR045584">
    <property type="entry name" value="Pilin-like"/>
</dbReference>
<keyword evidence="9" id="KW-0472">Membrane</keyword>
<comment type="subcellular location">
    <subcellularLocation>
        <location evidence="1">Cell inner membrane</location>
        <topology evidence="1">Single-pass membrane protein</topology>
    </subcellularLocation>
</comment>
<sequence length="140" mass="15398">MHIRKNDDDGFTLIELLVVIAILGLLIGLVAPAALRQLSGAKETIARQSIQRLGQVLDLYRLDVGSYPSTDEGLNALSTKPADANNWNGPYLKGAQEPRDPWNHPFIYRNPSERQGFDYDLCSRGSHGNAANAGEEICNH</sequence>
<dbReference type="GO" id="GO:0015628">
    <property type="term" value="P:protein secretion by the type II secretion system"/>
    <property type="evidence" value="ECO:0007669"/>
    <property type="project" value="InterPro"/>
</dbReference>
<evidence type="ECO:0000256" key="6">
    <source>
        <dbReference type="ARBA" id="ARBA00022519"/>
    </source>
</evidence>
<dbReference type="InterPro" id="IPR000983">
    <property type="entry name" value="Bac_GSPG_pilin"/>
</dbReference>
<evidence type="ECO:0000256" key="7">
    <source>
        <dbReference type="ARBA" id="ARBA00022692"/>
    </source>
</evidence>
<dbReference type="Pfam" id="PF08334">
    <property type="entry name" value="T2SSG"/>
    <property type="match status" value="1"/>
</dbReference>
<evidence type="ECO:0000256" key="9">
    <source>
        <dbReference type="ARBA" id="ARBA00023136"/>
    </source>
</evidence>
<dbReference type="SUPFAM" id="SSF54523">
    <property type="entry name" value="Pili subunits"/>
    <property type="match status" value="1"/>
</dbReference>
<gene>
    <name evidence="10" type="ORF">A0U93_01760</name>
</gene>
<evidence type="ECO:0000256" key="8">
    <source>
        <dbReference type="ARBA" id="ARBA00022989"/>
    </source>
</evidence>
<evidence type="ECO:0000256" key="1">
    <source>
        <dbReference type="ARBA" id="ARBA00004377"/>
    </source>
</evidence>
<dbReference type="EMBL" id="CP014691">
    <property type="protein sequence ID" value="AQS86882.1"/>
    <property type="molecule type" value="Genomic_DNA"/>
</dbReference>
<keyword evidence="7" id="KW-0812">Transmembrane</keyword>
<protein>
    <recommendedName>
        <fullName evidence="3">Type II secretion system core protein G</fullName>
    </recommendedName>
</protein>
<keyword evidence="8" id="KW-1133">Transmembrane helix</keyword>
<keyword evidence="11" id="KW-1185">Reference proteome</keyword>
<evidence type="ECO:0000313" key="11">
    <source>
        <dbReference type="Proteomes" id="UP000188604"/>
    </source>
</evidence>
<dbReference type="InterPro" id="IPR012902">
    <property type="entry name" value="N_methyl_site"/>
</dbReference>
<evidence type="ECO:0000256" key="4">
    <source>
        <dbReference type="ARBA" id="ARBA00022475"/>
    </source>
</evidence>
<dbReference type="STRING" id="320497.A0U93_01760"/>
<dbReference type="GO" id="GO:0005886">
    <property type="term" value="C:plasma membrane"/>
    <property type="evidence" value="ECO:0007669"/>
    <property type="project" value="UniProtKB-SubCell"/>
</dbReference>
<dbReference type="Gene3D" id="3.30.700.10">
    <property type="entry name" value="Glycoprotein, Type 4 Pilin"/>
    <property type="match status" value="1"/>
</dbReference>
<evidence type="ECO:0000256" key="2">
    <source>
        <dbReference type="ARBA" id="ARBA00009984"/>
    </source>
</evidence>
<dbReference type="AlphaFoldDB" id="A0A1U9KM62"/>
<accession>A0A1U9KM62</accession>
<proteinExistence type="inferred from homology"/>
<dbReference type="InterPro" id="IPR010054">
    <property type="entry name" value="Type2_sec_GspG"/>
</dbReference>
<dbReference type="PRINTS" id="PR00813">
    <property type="entry name" value="BCTERIALGSPG"/>
</dbReference>
<evidence type="ECO:0000256" key="3">
    <source>
        <dbReference type="ARBA" id="ARBA00020042"/>
    </source>
</evidence>
<keyword evidence="6" id="KW-0997">Cell inner membrane</keyword>
<dbReference type="RefSeq" id="WP_077805851.1">
    <property type="nucleotide sequence ID" value="NZ_BJXS01000004.1"/>
</dbReference>
<dbReference type="Proteomes" id="UP000188604">
    <property type="component" value="Chromosome"/>
</dbReference>
<dbReference type="PANTHER" id="PTHR30093">
    <property type="entry name" value="GENERAL SECRETION PATHWAY PROTEIN G"/>
    <property type="match status" value="1"/>
</dbReference>
<evidence type="ECO:0000313" key="10">
    <source>
        <dbReference type="EMBL" id="AQS86882.1"/>
    </source>
</evidence>
<dbReference type="Pfam" id="PF07963">
    <property type="entry name" value="N_methyl"/>
    <property type="match status" value="1"/>
</dbReference>
<dbReference type="GO" id="GO:0015627">
    <property type="term" value="C:type II protein secretion system complex"/>
    <property type="evidence" value="ECO:0007669"/>
    <property type="project" value="InterPro"/>
</dbReference>
<keyword evidence="4" id="KW-1003">Cell membrane</keyword>
<organism evidence="10 11">
    <name type="scientific">Neoasaia chiangmaiensis</name>
    <dbReference type="NCBI Taxonomy" id="320497"/>
    <lineage>
        <taxon>Bacteria</taxon>
        <taxon>Pseudomonadati</taxon>
        <taxon>Pseudomonadota</taxon>
        <taxon>Alphaproteobacteria</taxon>
        <taxon>Acetobacterales</taxon>
        <taxon>Acetobacteraceae</taxon>
        <taxon>Neoasaia</taxon>
    </lineage>
</organism>
<comment type="similarity">
    <text evidence="2">Belongs to the GSP G family.</text>
</comment>
<reference evidence="10 11" key="1">
    <citation type="submission" date="2016-03" db="EMBL/GenBank/DDBJ databases">
        <title>Acetic acid bacteria sequencing.</title>
        <authorList>
            <person name="Brandt J."/>
            <person name="Jakob F."/>
            <person name="Vogel R.F."/>
        </authorList>
    </citation>
    <scope>NUCLEOTIDE SEQUENCE [LARGE SCALE GENOMIC DNA]</scope>
    <source>
        <strain evidence="10 11">NBRC 101099</strain>
    </source>
</reference>
<dbReference type="NCBIfam" id="TIGR02532">
    <property type="entry name" value="IV_pilin_GFxxxE"/>
    <property type="match status" value="1"/>
</dbReference>
<keyword evidence="5" id="KW-0488">Methylation</keyword>
<dbReference type="InterPro" id="IPR013545">
    <property type="entry name" value="T2SS_protein-GspG_C"/>
</dbReference>
<dbReference type="NCBIfam" id="TIGR01710">
    <property type="entry name" value="typeII_sec_gspG"/>
    <property type="match status" value="1"/>
</dbReference>
<dbReference type="PANTHER" id="PTHR30093:SF44">
    <property type="entry name" value="TYPE II SECRETION SYSTEM CORE PROTEIN G"/>
    <property type="match status" value="1"/>
</dbReference>
<evidence type="ECO:0000256" key="5">
    <source>
        <dbReference type="ARBA" id="ARBA00022481"/>
    </source>
</evidence>